<name>A0A7M1BAN2_9BACT</name>
<proteinExistence type="predicted"/>
<dbReference type="KEGG" id="spal:FM071_10550"/>
<reference evidence="1 2" key="1">
    <citation type="submission" date="2019-07" db="EMBL/GenBank/DDBJ databases">
        <title>Sulfurimonas paralvinellae sp. nov., a novel mesophilic, hydrogen- and sulfur-oxidizing chemolithoautotroph within the Epsilonproteo- bacteria isolated from a deep-sea hydrothermal vent polychaete nest, reclassification of Thiomicrospira denitrificans as Sulfurimonas denitrificans comb. nov. and emended description of the genus Sulfurimonas.</title>
        <authorList>
            <person name="Wang S."/>
            <person name="Jiang L."/>
            <person name="Shao Z."/>
        </authorList>
    </citation>
    <scope>NUCLEOTIDE SEQUENCE [LARGE SCALE GENOMIC DNA]</scope>
    <source>
        <strain evidence="1 2">GO25</strain>
        <plasmid evidence="1 2">unnamed</plasmid>
    </source>
</reference>
<evidence type="ECO:0000313" key="1">
    <source>
        <dbReference type="EMBL" id="QOP46807.1"/>
    </source>
</evidence>
<geneLocation type="plasmid" evidence="1 2">
    <name>unnamed</name>
</geneLocation>
<keyword evidence="1" id="KW-0614">Plasmid</keyword>
<accession>A0A7M1BAN2</accession>
<gene>
    <name evidence="1" type="ORF">FM071_10550</name>
</gene>
<evidence type="ECO:0000313" key="2">
    <source>
        <dbReference type="Proteomes" id="UP000593580"/>
    </source>
</evidence>
<dbReference type="EMBL" id="CP041407">
    <property type="protein sequence ID" value="QOP46807.1"/>
    <property type="molecule type" value="Genomic_DNA"/>
</dbReference>
<sequence>MKVEELVYAIVLKNTELRNRFIKEKKNNLVIYNRLEAKVKKHIKEYVTLNNVDASEYYIGLSEKFELKFAPILYCLLFEKSTNKADCKKIKNIKNISRVMKSRRTKTARKYIAKYYFENISKIKLLVEEKKELMKILDNSDEILEENYIDTQHENHNKSQEGKIEISKHATLPLVPSDMEHPYKQELWYTYDDFDTKQEEIYKKFSRVEIFSDLEIEAEGYFDYVFHGANRDILKRGKSSYPEIGMFCVYDEYGNRYPEVRKLSMIREAKKGSATRGYITHNISYIVKKLYKEGIGNGKADIERTIDEILQEWELPKDEVKIGMYCKNLKIFTLEGKEWLNMGFIRKQDLHDYTRPGGKGYRLIRYTQLKEAVEYNDMVAKSKLSFLIDEIHKRYNINETTINFEESCLLLKSINNKWLKTVDSHIIKFQKEQI</sequence>
<keyword evidence="2" id="KW-1185">Reference proteome</keyword>
<organism evidence="1 2">
    <name type="scientific">Sulfurimonas paralvinellae</name>
    <dbReference type="NCBI Taxonomy" id="317658"/>
    <lineage>
        <taxon>Bacteria</taxon>
        <taxon>Pseudomonadati</taxon>
        <taxon>Campylobacterota</taxon>
        <taxon>Epsilonproteobacteria</taxon>
        <taxon>Campylobacterales</taxon>
        <taxon>Sulfurimonadaceae</taxon>
        <taxon>Sulfurimonas</taxon>
    </lineage>
</organism>
<protein>
    <submittedName>
        <fullName evidence="1">Uncharacterized protein</fullName>
    </submittedName>
</protein>
<dbReference type="AlphaFoldDB" id="A0A7M1BAN2"/>
<dbReference type="Proteomes" id="UP000593580">
    <property type="component" value="Plasmid unnamed"/>
</dbReference>
<dbReference type="RefSeq" id="WP_193112095.1">
    <property type="nucleotide sequence ID" value="NZ_CP041407.1"/>
</dbReference>